<dbReference type="SUPFAM" id="SSF56935">
    <property type="entry name" value="Porins"/>
    <property type="match status" value="1"/>
</dbReference>
<sequence length="390" mass="43642">MADLEIDNSISLRAGIWSSDRSLTADTDILTSALWGRQKADLGDQGKVVLDWQANTQSANRERGGLIREAYWQYYFGDHSLKVGRQIIVWGRADGVNPTDNLSPRNYRFLTPEDGEQRYGNSAVNLSTDTGSGTFSTIWFPEAAASSIPLQPMPGIDYRTRTPHRSQWAVKWDRMFDNFDGSLSYFEGIDPMPVLVPGAISATGAVVEVQAQRARILGADFSMARDATIWRSEAAYSDTPSKGSTDFLHKKPQFRWIGGAEWQILGSATLGMQLTYTHVFDYANPKDMTPGFERSIAIRQLATSAQTSPEQYGYTWRLANRWINDLLSVEFSGVADQTEGSGIARLKTSYAVNDRLSLKGGYDYYYGPIESFFGQLRDNKLLYAQIEYSL</sequence>
<dbReference type="Proteomes" id="UP000284002">
    <property type="component" value="Unassembled WGS sequence"/>
</dbReference>
<reference evidence="1 2" key="1">
    <citation type="submission" date="2016-10" db="EMBL/GenBank/DDBJ databases">
        <title>Comparative genome analysis of multiple Pseudomonas spp. focuses on biocontrol and plant growth promoting traits.</title>
        <authorList>
            <person name="Tao X.-Y."/>
            <person name="Taylor C.G."/>
        </authorList>
    </citation>
    <scope>NUCLEOTIDE SEQUENCE [LARGE SCALE GENOMIC DNA]</scope>
    <source>
        <strain evidence="1 2">36C6</strain>
    </source>
</reference>
<gene>
    <name evidence="1" type="ORF">BK662_15750</name>
</gene>
<evidence type="ECO:0008006" key="3">
    <source>
        <dbReference type="Google" id="ProtNLM"/>
    </source>
</evidence>
<dbReference type="EMBL" id="MOBM01000020">
    <property type="protein sequence ID" value="RON14948.1"/>
    <property type="molecule type" value="Genomic_DNA"/>
</dbReference>
<evidence type="ECO:0000313" key="2">
    <source>
        <dbReference type="Proteomes" id="UP000284002"/>
    </source>
</evidence>
<accession>A0A423HNX6</accession>
<protein>
    <recommendedName>
        <fullName evidence="3">Alginate export domain-containing protein</fullName>
    </recommendedName>
</protein>
<evidence type="ECO:0000313" key="1">
    <source>
        <dbReference type="EMBL" id="RON14948.1"/>
    </source>
</evidence>
<proteinExistence type="predicted"/>
<name>A0A423HNX6_9PSED</name>
<organism evidence="1 2">
    <name type="scientific">Pseudomonas frederiksbergensis</name>
    <dbReference type="NCBI Taxonomy" id="104087"/>
    <lineage>
        <taxon>Bacteria</taxon>
        <taxon>Pseudomonadati</taxon>
        <taxon>Pseudomonadota</taxon>
        <taxon>Gammaproteobacteria</taxon>
        <taxon>Pseudomonadales</taxon>
        <taxon>Pseudomonadaceae</taxon>
        <taxon>Pseudomonas</taxon>
    </lineage>
</organism>
<comment type="caution">
    <text evidence="1">The sequence shown here is derived from an EMBL/GenBank/DDBJ whole genome shotgun (WGS) entry which is preliminary data.</text>
</comment>
<dbReference type="AlphaFoldDB" id="A0A423HNX6"/>